<sequence length="62" mass="6602">MSLFGGAGRRGAVAADLWPEYAAPAYAAFAGLQRLVERAPDAEAFHAASTSDRCQIVMRLGY</sequence>
<dbReference type="EMBL" id="QXFZ01000609">
    <property type="protein sequence ID" value="KAE9110329.1"/>
    <property type="molecule type" value="Genomic_DNA"/>
</dbReference>
<dbReference type="Proteomes" id="UP000476176">
    <property type="component" value="Unassembled WGS sequence"/>
</dbReference>
<evidence type="ECO:0000313" key="8">
    <source>
        <dbReference type="EMBL" id="KAE9231687.1"/>
    </source>
</evidence>
<evidence type="ECO:0000313" key="7">
    <source>
        <dbReference type="EMBL" id="KAE9231106.1"/>
    </source>
</evidence>
<evidence type="ECO:0000313" key="18">
    <source>
        <dbReference type="Proteomes" id="UP000488956"/>
    </source>
</evidence>
<dbReference type="Proteomes" id="UP000441208">
    <property type="component" value="Unassembled WGS sequence"/>
</dbReference>
<evidence type="ECO:0000313" key="4">
    <source>
        <dbReference type="EMBL" id="KAE9115250.1"/>
    </source>
</evidence>
<evidence type="ECO:0000313" key="14">
    <source>
        <dbReference type="Proteomes" id="UP000440732"/>
    </source>
</evidence>
<name>A0A6A3Z958_9STRA</name>
<dbReference type="EMBL" id="QXGE01000550">
    <property type="protein sequence ID" value="KAE9309314.1"/>
    <property type="molecule type" value="Genomic_DNA"/>
</dbReference>
<comment type="caution">
    <text evidence="8">The sequence shown here is derived from an EMBL/GenBank/DDBJ whole genome shotgun (WGS) entry which is preliminary data.</text>
</comment>
<dbReference type="EMBL" id="QXGF01000625">
    <property type="protein sequence ID" value="KAE8937595.1"/>
    <property type="molecule type" value="Genomic_DNA"/>
</dbReference>
<protein>
    <submittedName>
        <fullName evidence="8">Uncharacterized protein</fullName>
    </submittedName>
</protein>
<dbReference type="Proteomes" id="UP000488956">
    <property type="component" value="Unassembled WGS sequence"/>
</dbReference>
<accession>A0A6A3Z958</accession>
<evidence type="ECO:0000313" key="5">
    <source>
        <dbReference type="EMBL" id="KAE9144489.1"/>
    </source>
</evidence>
<dbReference type="Proteomes" id="UP000433483">
    <property type="component" value="Unassembled WGS sequence"/>
</dbReference>
<evidence type="ECO:0000313" key="9">
    <source>
        <dbReference type="EMBL" id="KAE9309314.1"/>
    </source>
</evidence>
<dbReference type="EMBL" id="QXGC01000531">
    <property type="protein sequence ID" value="KAE9231106.1"/>
    <property type="molecule type" value="Genomic_DNA"/>
</dbReference>
<organism evidence="8 13">
    <name type="scientific">Phytophthora fragariae</name>
    <dbReference type="NCBI Taxonomy" id="53985"/>
    <lineage>
        <taxon>Eukaryota</taxon>
        <taxon>Sar</taxon>
        <taxon>Stramenopiles</taxon>
        <taxon>Oomycota</taxon>
        <taxon>Peronosporomycetes</taxon>
        <taxon>Peronosporales</taxon>
        <taxon>Peronosporaceae</taxon>
        <taxon>Phytophthora</taxon>
    </lineage>
</organism>
<dbReference type="Proteomes" id="UP000437068">
    <property type="component" value="Unassembled WGS sequence"/>
</dbReference>
<dbReference type="EMBL" id="QXGD01000614">
    <property type="protein sequence ID" value="KAE9231687.1"/>
    <property type="molecule type" value="Genomic_DNA"/>
</dbReference>
<evidence type="ECO:0000313" key="16">
    <source>
        <dbReference type="Proteomes" id="UP000460718"/>
    </source>
</evidence>
<dbReference type="Proteomes" id="UP000460718">
    <property type="component" value="Unassembled WGS sequence"/>
</dbReference>
<evidence type="ECO:0000313" key="13">
    <source>
        <dbReference type="Proteomes" id="UP000440367"/>
    </source>
</evidence>
<evidence type="ECO:0000313" key="17">
    <source>
        <dbReference type="Proteomes" id="UP000476176"/>
    </source>
</evidence>
<dbReference type="EMBL" id="QXFX01000450">
    <property type="protein sequence ID" value="KAE9115250.1"/>
    <property type="molecule type" value="Genomic_DNA"/>
</dbReference>
<dbReference type="Proteomes" id="UP000429523">
    <property type="component" value="Unassembled WGS sequence"/>
</dbReference>
<dbReference type="Proteomes" id="UP000440732">
    <property type="component" value="Unassembled WGS sequence"/>
</dbReference>
<proteinExistence type="predicted"/>
<dbReference type="Proteomes" id="UP000440367">
    <property type="component" value="Unassembled WGS sequence"/>
</dbReference>
<reference evidence="10 11" key="1">
    <citation type="submission" date="2018-08" db="EMBL/GenBank/DDBJ databases">
        <title>Genomic investigation of the strawberry pathogen Phytophthora fragariae indicates pathogenicity is determined by transcriptional variation in three key races.</title>
        <authorList>
            <person name="Adams T.M."/>
            <person name="Armitage A.D."/>
            <person name="Sobczyk M.K."/>
            <person name="Bates H.J."/>
            <person name="Dunwell J.M."/>
            <person name="Nellist C.F."/>
            <person name="Harrison R.J."/>
        </authorList>
    </citation>
    <scope>NUCLEOTIDE SEQUENCE [LARGE SCALE GENOMIC DNA]</scope>
    <source>
        <strain evidence="9 12">A4</strain>
        <strain evidence="8 13">BC-1</strain>
        <strain evidence="7 17">BC-23</strain>
        <strain evidence="6 11">NOV-27</strain>
        <strain evidence="5 14">NOV-5</strain>
        <strain evidence="3 15">NOV-71</strain>
        <strain evidence="1 10">NOV-9</strain>
        <strain evidence="4 18">ONT-3</strain>
        <strain evidence="2 16">SCRP245</strain>
    </source>
</reference>
<evidence type="ECO:0000313" key="10">
    <source>
        <dbReference type="Proteomes" id="UP000429523"/>
    </source>
</evidence>
<evidence type="ECO:0000313" key="3">
    <source>
        <dbReference type="EMBL" id="KAE9110329.1"/>
    </source>
</evidence>
<evidence type="ECO:0000313" key="11">
    <source>
        <dbReference type="Proteomes" id="UP000433483"/>
    </source>
</evidence>
<evidence type="ECO:0000313" key="2">
    <source>
        <dbReference type="EMBL" id="KAE9009231.1"/>
    </source>
</evidence>
<dbReference type="EMBL" id="QXGA01000537">
    <property type="protein sequence ID" value="KAE9144489.1"/>
    <property type="molecule type" value="Genomic_DNA"/>
</dbReference>
<gene>
    <name evidence="9" type="ORF">PF001_g10746</name>
    <name evidence="8" type="ORF">PF002_g12614</name>
    <name evidence="7" type="ORF">PF004_g10312</name>
    <name evidence="6" type="ORF">PF005_g11091</name>
    <name evidence="5" type="ORF">PF006_g10583</name>
    <name evidence="3" type="ORF">PF007_g11899</name>
    <name evidence="1" type="ORF">PF009_g12510</name>
    <name evidence="4" type="ORF">PF010_g9400</name>
    <name evidence="2" type="ORF">PF011_g10376</name>
</gene>
<evidence type="ECO:0000313" key="1">
    <source>
        <dbReference type="EMBL" id="KAE8937595.1"/>
    </source>
</evidence>
<evidence type="ECO:0000313" key="15">
    <source>
        <dbReference type="Proteomes" id="UP000441208"/>
    </source>
</evidence>
<evidence type="ECO:0000313" key="12">
    <source>
        <dbReference type="Proteomes" id="UP000437068"/>
    </source>
</evidence>
<evidence type="ECO:0000313" key="6">
    <source>
        <dbReference type="EMBL" id="KAE9211207.1"/>
    </source>
</evidence>
<keyword evidence="11" id="KW-1185">Reference proteome</keyword>
<dbReference type="AlphaFoldDB" id="A0A6A3Z958"/>
<dbReference type="EMBL" id="QXFW01000542">
    <property type="protein sequence ID" value="KAE9009231.1"/>
    <property type="molecule type" value="Genomic_DNA"/>
</dbReference>
<dbReference type="EMBL" id="QXGB01000544">
    <property type="protein sequence ID" value="KAE9211207.1"/>
    <property type="molecule type" value="Genomic_DNA"/>
</dbReference>